<dbReference type="eggNOG" id="COG3250">
    <property type="taxonomic scope" value="Bacteria"/>
</dbReference>
<dbReference type="RefSeq" id="WP_008626313.1">
    <property type="nucleotide sequence ID" value="NZ_GL883836.1"/>
</dbReference>
<evidence type="ECO:0000259" key="6">
    <source>
        <dbReference type="PROSITE" id="PS51127"/>
    </source>
</evidence>
<dbReference type="Proteomes" id="UP000005546">
    <property type="component" value="Unassembled WGS sequence"/>
</dbReference>
<dbReference type="InterPro" id="IPR051913">
    <property type="entry name" value="GH2_Domain-Containing"/>
</dbReference>
<accession>F3QSY3</accession>
<proteinExistence type="inferred from homology"/>
<dbReference type="STRING" id="762982.HMPREF9442_01298"/>
<dbReference type="PANTHER" id="PTHR42732:SF1">
    <property type="entry name" value="BETA-MANNOSIDASE"/>
    <property type="match status" value="1"/>
</dbReference>
<dbReference type="SUPFAM" id="SSF49373">
    <property type="entry name" value="Invasin/intimin cell-adhesion fragments"/>
    <property type="match status" value="1"/>
</dbReference>
<dbReference type="InterPro" id="IPR003344">
    <property type="entry name" value="Big_1_dom"/>
</dbReference>
<dbReference type="InterPro" id="IPR036156">
    <property type="entry name" value="Beta-gal/glucu_dom_sf"/>
</dbReference>
<dbReference type="PANTHER" id="PTHR42732">
    <property type="entry name" value="BETA-GALACTOSIDASE"/>
    <property type="match status" value="1"/>
</dbReference>
<dbReference type="InterPro" id="IPR000421">
    <property type="entry name" value="FA58C"/>
</dbReference>
<dbReference type="InterPro" id="IPR006101">
    <property type="entry name" value="Glyco_hydro_2"/>
</dbReference>
<dbReference type="PROSITE" id="PS50022">
    <property type="entry name" value="FA58C_3"/>
    <property type="match status" value="1"/>
</dbReference>
<dbReference type="AlphaFoldDB" id="F3QSY3"/>
<dbReference type="Pfam" id="PF00754">
    <property type="entry name" value="F5_F8_type_C"/>
    <property type="match status" value="1"/>
</dbReference>
<dbReference type="InterPro" id="IPR006102">
    <property type="entry name" value="Ig-like_GH2"/>
</dbReference>
<comment type="caution">
    <text evidence="7">The sequence shown here is derived from an EMBL/GenBank/DDBJ whole genome shotgun (WGS) entry which is preliminary data.</text>
</comment>
<evidence type="ECO:0000259" key="5">
    <source>
        <dbReference type="PROSITE" id="PS50022"/>
    </source>
</evidence>
<comment type="similarity">
    <text evidence="2">Belongs to the intimin/invasin family.</text>
</comment>
<dbReference type="InterPro" id="IPR008964">
    <property type="entry name" value="Invasin/intimin_cell_adhesion"/>
</dbReference>
<dbReference type="HOGENOM" id="CLU_006501_0_1_10"/>
<dbReference type="SUPFAM" id="SSF49303">
    <property type="entry name" value="beta-Galactosidase/glucuronidase domain"/>
    <property type="match status" value="1"/>
</dbReference>
<feature type="domain" description="Big-1" evidence="6">
    <location>
        <begin position="598"/>
        <end position="700"/>
    </location>
</feature>
<dbReference type="Gene3D" id="2.60.40.10">
    <property type="entry name" value="Immunoglobulins"/>
    <property type="match status" value="2"/>
</dbReference>
<dbReference type="SUPFAM" id="SSF49785">
    <property type="entry name" value="Galactose-binding domain-like"/>
    <property type="match status" value="2"/>
</dbReference>
<evidence type="ECO:0000313" key="7">
    <source>
        <dbReference type="EMBL" id="EGG54992.1"/>
    </source>
</evidence>
<dbReference type="PROSITE" id="PS51127">
    <property type="entry name" value="BIG1"/>
    <property type="match status" value="1"/>
</dbReference>
<dbReference type="GO" id="GO:0004553">
    <property type="term" value="F:hydrolase activity, hydrolyzing O-glycosyl compounds"/>
    <property type="evidence" value="ECO:0007669"/>
    <property type="project" value="InterPro"/>
</dbReference>
<dbReference type="SUPFAM" id="SSF51445">
    <property type="entry name" value="(Trans)glycosidases"/>
    <property type="match status" value="1"/>
</dbReference>
<keyword evidence="8" id="KW-1185">Reference proteome</keyword>
<evidence type="ECO:0000256" key="1">
    <source>
        <dbReference type="ARBA" id="ARBA00007401"/>
    </source>
</evidence>
<dbReference type="InterPro" id="IPR006103">
    <property type="entry name" value="Glyco_hydro_2_cat"/>
</dbReference>
<dbReference type="InterPro" id="IPR006104">
    <property type="entry name" value="Glyco_hydro_2_N"/>
</dbReference>
<evidence type="ECO:0000313" key="8">
    <source>
        <dbReference type="Proteomes" id="UP000005546"/>
    </source>
</evidence>
<comment type="similarity">
    <text evidence="1">Belongs to the glycosyl hydrolase 2 family.</text>
</comment>
<evidence type="ECO:0000256" key="4">
    <source>
        <dbReference type="ARBA" id="ARBA00023295"/>
    </source>
</evidence>
<gene>
    <name evidence="7" type="ORF">HMPREF9442_01298</name>
</gene>
<name>F3QSY3_9BACT</name>
<evidence type="ECO:0000256" key="3">
    <source>
        <dbReference type="ARBA" id="ARBA00022801"/>
    </source>
</evidence>
<organism evidence="7 8">
    <name type="scientific">Paraprevotella xylaniphila YIT 11841</name>
    <dbReference type="NCBI Taxonomy" id="762982"/>
    <lineage>
        <taxon>Bacteria</taxon>
        <taxon>Pseudomonadati</taxon>
        <taxon>Bacteroidota</taxon>
        <taxon>Bacteroidia</taxon>
        <taxon>Bacteroidales</taxon>
        <taxon>Prevotellaceae</taxon>
        <taxon>Paraprevotella</taxon>
    </lineage>
</organism>
<feature type="domain" description="F5/8 type C" evidence="5">
    <location>
        <begin position="718"/>
        <end position="859"/>
    </location>
</feature>
<dbReference type="InterPro" id="IPR008979">
    <property type="entry name" value="Galactose-bd-like_sf"/>
</dbReference>
<protein>
    <submittedName>
        <fullName evidence="7">Glycosyl hydrolase family 2, sugar binding domain protein</fullName>
    </submittedName>
</protein>
<evidence type="ECO:0000256" key="2">
    <source>
        <dbReference type="ARBA" id="ARBA00010116"/>
    </source>
</evidence>
<dbReference type="EMBL" id="AFBR01000034">
    <property type="protein sequence ID" value="EGG54992.1"/>
    <property type="molecule type" value="Genomic_DNA"/>
</dbReference>
<keyword evidence="4" id="KW-0326">Glycosidase</keyword>
<sequence length="863" mass="96627">MKQVVWICWCWLSCITLGVQAKKTDNREVVNLNREWTYQRGDYPGAEQADYDDSGWEHVGLPHSFSIPYFMWKDFYTGYGWYRKTIVLDKADLKREIFLEFDGVFQVAEVYMNGRLAATHKGGYTGFNVRLTPYMRKGENQIAVRVDNSWRGDVAPRGGEHVFSGGIYRNVRLVKKNPVHIDWYGTFVTTPTLAAHKGRSSSVRVQTDVRNLTDQVGTYELQIQVLDENRRVVSGQRAVRRVEAQSMARFDLSTDEIEGVALWHPSHPHLYSVVCSLYKGRKLLDSEEVAFGFRWFEWTADKGFFLNGEHFFFRGANVHQDQAGWGDAVTEEAMRRDVRMMKEAGFDMIRGSHYPHAPAFAEACDREGMLFWSETPFWGTAGPKKDGSWTASAYPVKESDVAGFESNVLAQLEEMIRIHRNHPSVFVWSVSNEPFFTDGKTIPAVKALLKKMVDTAHRLDPTRMAAVGGAQRPLGDDRIDKIGDVAGYNGDGANIADFQQPGIPSVVTEYGSTLAERPGKYMAGWGDLGRDEGWKGREWRSGQAIWCGFDHGSIFGESMARLGIVDYFRLPKRSWYWYRNEYGHRLPPSWPQEGVSARLRLEASKTGGILADGTDDVQLVLTVLDKEGRELSNSPDVTLSVISGPGEFPTGRSITFSADSDIRIADGKAAMALRSYYAGRTVVEASSSGLESARVQLEFTGAPEYEEGKSVQVLSRPYVRFTPGHVESVLQVYGPDSPTFASSSSEGHSPGFAADGDRKTYWKPAESDASSYLTLDVERTLEVHAVKAQFPLETCQSFKVEFSVDNVEWVLVSDGVVTEGTSWEKTLAHPQKARFVRFSFPSEGNGQRSAVAEIEVHGKVGAR</sequence>
<dbReference type="Gene3D" id="2.60.120.260">
    <property type="entry name" value="Galactose-binding domain-like"/>
    <property type="match status" value="2"/>
</dbReference>
<dbReference type="PRINTS" id="PR00132">
    <property type="entry name" value="GLHYDRLASE2"/>
</dbReference>
<dbReference type="OrthoDB" id="9801077at2"/>
<dbReference type="InterPro" id="IPR017853">
    <property type="entry name" value="GH"/>
</dbReference>
<dbReference type="Pfam" id="PF02837">
    <property type="entry name" value="Glyco_hydro_2_N"/>
    <property type="match status" value="1"/>
</dbReference>
<keyword evidence="3 7" id="KW-0378">Hydrolase</keyword>
<dbReference type="InterPro" id="IPR013783">
    <property type="entry name" value="Ig-like_fold"/>
</dbReference>
<dbReference type="Gene3D" id="3.20.20.80">
    <property type="entry name" value="Glycosidases"/>
    <property type="match status" value="1"/>
</dbReference>
<dbReference type="Pfam" id="PF02836">
    <property type="entry name" value="Glyco_hydro_2_C"/>
    <property type="match status" value="1"/>
</dbReference>
<dbReference type="GO" id="GO:0005975">
    <property type="term" value="P:carbohydrate metabolic process"/>
    <property type="evidence" value="ECO:0007669"/>
    <property type="project" value="InterPro"/>
</dbReference>
<reference evidence="7 8" key="1">
    <citation type="submission" date="2011-02" db="EMBL/GenBank/DDBJ databases">
        <authorList>
            <person name="Weinstock G."/>
            <person name="Sodergren E."/>
            <person name="Clifton S."/>
            <person name="Fulton L."/>
            <person name="Fulton B."/>
            <person name="Courtney L."/>
            <person name="Fronick C."/>
            <person name="Harrison M."/>
            <person name="Strong C."/>
            <person name="Farmer C."/>
            <person name="Delahaunty K."/>
            <person name="Markovic C."/>
            <person name="Hall O."/>
            <person name="Minx P."/>
            <person name="Tomlinson C."/>
            <person name="Mitreva M."/>
            <person name="Hou S."/>
            <person name="Chen J."/>
            <person name="Wollam A."/>
            <person name="Pepin K.H."/>
            <person name="Johnson M."/>
            <person name="Bhonagiri V."/>
            <person name="Zhang X."/>
            <person name="Suruliraj S."/>
            <person name="Warren W."/>
            <person name="Chinwalla A."/>
            <person name="Mardis E.R."/>
            <person name="Wilson R.K."/>
        </authorList>
    </citation>
    <scope>NUCLEOTIDE SEQUENCE [LARGE SCALE GENOMIC DNA]</scope>
    <source>
        <strain evidence="7 8">YIT 11841</strain>
    </source>
</reference>
<dbReference type="Pfam" id="PF00703">
    <property type="entry name" value="Glyco_hydro_2"/>
    <property type="match status" value="1"/>
</dbReference>